<keyword evidence="4" id="KW-0560">Oxidoreductase</keyword>
<feature type="domain" description="Nitrite/Sulfite reductase ferredoxin-like" evidence="7">
    <location>
        <begin position="76"/>
        <end position="140"/>
    </location>
</feature>
<accession>A0A1G9HEM0</accession>
<dbReference type="Gene3D" id="3.30.413.10">
    <property type="entry name" value="Sulfite Reductase Hemoprotein, domain 1"/>
    <property type="match status" value="1"/>
</dbReference>
<keyword evidence="3" id="KW-0479">Metal-binding</keyword>
<dbReference type="PANTHER" id="PTHR32439">
    <property type="entry name" value="FERREDOXIN--NITRITE REDUCTASE, CHLOROPLASTIC"/>
    <property type="match status" value="1"/>
</dbReference>
<keyword evidence="6" id="KW-0411">Iron-sulfur</keyword>
<evidence type="ECO:0000256" key="1">
    <source>
        <dbReference type="ARBA" id="ARBA00022485"/>
    </source>
</evidence>
<sequence>MTTDKRDMPANGSEPRLRGCLQMSRATSRQGEISRESGVYWVLNEHFEADFNAAWPSAVVCKHPLIRGWCPGAWRPMATGDGLLVRVRPRLGRLTRGQLLALCAAAETFGSGLIELTSRANLQLRGVSDATWPGLMDVLVEQGLADPDRERERRPQRLLAPDWRAGDATHAAACLLEARLNELPALPDKLGIAIDAGPAPLLGEVSADFRIERSAEGGLLVRADGRALGTPVDSPAAAVEALIRLAHWFVESGGREAGRMRRHPAPLPAWMPPVAAPAEPGARLALGEHHRGRVVGLPFGRASAAALRAVVEQDAVSAVRVTPWRRLLLEGEGVSIAPIAGLLDDERDPRLVMQACPGAPHCEQASVETLALAERLSGRVAGSVHVSGCAKGCACQQPTDLCLTGRNGRYDLITSGRADAAPIASGLTESEVLELVSRRRAR</sequence>
<dbReference type="GO" id="GO:0046872">
    <property type="term" value="F:metal ion binding"/>
    <property type="evidence" value="ECO:0007669"/>
    <property type="project" value="UniProtKB-KW"/>
</dbReference>
<keyword evidence="1" id="KW-0004">4Fe-4S</keyword>
<keyword evidence="9" id="KW-1185">Reference proteome</keyword>
<dbReference type="InterPro" id="IPR036136">
    <property type="entry name" value="Nit/Sulf_reduc_fer-like_dom_sf"/>
</dbReference>
<dbReference type="Pfam" id="PF03460">
    <property type="entry name" value="NIR_SIR_ferr"/>
    <property type="match status" value="1"/>
</dbReference>
<evidence type="ECO:0000313" key="9">
    <source>
        <dbReference type="Proteomes" id="UP000199107"/>
    </source>
</evidence>
<evidence type="ECO:0000256" key="6">
    <source>
        <dbReference type="ARBA" id="ARBA00023014"/>
    </source>
</evidence>
<dbReference type="InterPro" id="IPR005117">
    <property type="entry name" value="NiRdtase/SiRdtase_haem-b_fer"/>
</dbReference>
<keyword evidence="2" id="KW-0349">Heme</keyword>
<dbReference type="Proteomes" id="UP000199107">
    <property type="component" value="Unassembled WGS sequence"/>
</dbReference>
<dbReference type="SUPFAM" id="SSF55124">
    <property type="entry name" value="Nitrite/Sulfite reductase N-terminal domain-like"/>
    <property type="match status" value="1"/>
</dbReference>
<dbReference type="EMBL" id="FNGH01000002">
    <property type="protein sequence ID" value="SDL10923.1"/>
    <property type="molecule type" value="Genomic_DNA"/>
</dbReference>
<dbReference type="STRING" id="48727.SAMN05192555_102433"/>
<evidence type="ECO:0000256" key="4">
    <source>
        <dbReference type="ARBA" id="ARBA00023002"/>
    </source>
</evidence>
<dbReference type="PANTHER" id="PTHR32439:SF9">
    <property type="entry name" value="BLR3264 PROTEIN"/>
    <property type="match status" value="1"/>
</dbReference>
<name>A0A1G9HEM0_9GAMM</name>
<reference evidence="9" key="1">
    <citation type="submission" date="2016-10" db="EMBL/GenBank/DDBJ databases">
        <authorList>
            <person name="Varghese N."/>
            <person name="Submissions S."/>
        </authorList>
    </citation>
    <scope>NUCLEOTIDE SEQUENCE [LARGE SCALE GENOMIC DNA]</scope>
    <source>
        <strain evidence="9">AAP</strain>
    </source>
</reference>
<evidence type="ECO:0000256" key="2">
    <source>
        <dbReference type="ARBA" id="ARBA00022617"/>
    </source>
</evidence>
<evidence type="ECO:0000313" key="8">
    <source>
        <dbReference type="EMBL" id="SDL10923.1"/>
    </source>
</evidence>
<dbReference type="GO" id="GO:0051539">
    <property type="term" value="F:4 iron, 4 sulfur cluster binding"/>
    <property type="evidence" value="ECO:0007669"/>
    <property type="project" value="UniProtKB-KW"/>
</dbReference>
<evidence type="ECO:0000259" key="7">
    <source>
        <dbReference type="Pfam" id="PF03460"/>
    </source>
</evidence>
<dbReference type="GO" id="GO:0016491">
    <property type="term" value="F:oxidoreductase activity"/>
    <property type="evidence" value="ECO:0007669"/>
    <property type="project" value="UniProtKB-KW"/>
</dbReference>
<dbReference type="Gene3D" id="3.90.480.20">
    <property type="match status" value="1"/>
</dbReference>
<dbReference type="AlphaFoldDB" id="A0A1G9HEM0"/>
<protein>
    <submittedName>
        <fullName evidence="8">Precorrin-3B synthase</fullName>
    </submittedName>
</protein>
<proteinExistence type="predicted"/>
<dbReference type="InterPro" id="IPR051329">
    <property type="entry name" value="NIR_SIR_4Fe-4S"/>
</dbReference>
<dbReference type="SUPFAM" id="SSF56014">
    <property type="entry name" value="Nitrite and sulphite reductase 4Fe-4S domain-like"/>
    <property type="match status" value="1"/>
</dbReference>
<evidence type="ECO:0000256" key="5">
    <source>
        <dbReference type="ARBA" id="ARBA00023004"/>
    </source>
</evidence>
<gene>
    <name evidence="8" type="ORF">SAMN05192555_102433</name>
</gene>
<evidence type="ECO:0000256" key="3">
    <source>
        <dbReference type="ARBA" id="ARBA00022723"/>
    </source>
</evidence>
<organism evidence="8 9">
    <name type="scientific">Franzmannia pantelleriensis</name>
    <dbReference type="NCBI Taxonomy" id="48727"/>
    <lineage>
        <taxon>Bacteria</taxon>
        <taxon>Pseudomonadati</taxon>
        <taxon>Pseudomonadota</taxon>
        <taxon>Gammaproteobacteria</taxon>
        <taxon>Oceanospirillales</taxon>
        <taxon>Halomonadaceae</taxon>
        <taxon>Franzmannia</taxon>
    </lineage>
</organism>
<keyword evidence="5" id="KW-0408">Iron</keyword>
<dbReference type="InterPro" id="IPR045854">
    <property type="entry name" value="NO2/SO3_Rdtase_4Fe4S_sf"/>
</dbReference>